<evidence type="ECO:0000313" key="2">
    <source>
        <dbReference type="Proteomes" id="UP000886842"/>
    </source>
</evidence>
<proteinExistence type="predicted"/>
<reference evidence="1" key="1">
    <citation type="submission" date="2020-10" db="EMBL/GenBank/DDBJ databases">
        <authorList>
            <person name="Gilroy R."/>
        </authorList>
    </citation>
    <scope>NUCLEOTIDE SEQUENCE</scope>
    <source>
        <strain evidence="1">ChiGjej1B1-24693</strain>
    </source>
</reference>
<dbReference type="AlphaFoldDB" id="A0A9D1KN78"/>
<organism evidence="1 2">
    <name type="scientific">Candidatus Avipropionibacterium avicola</name>
    <dbReference type="NCBI Taxonomy" id="2840701"/>
    <lineage>
        <taxon>Bacteria</taxon>
        <taxon>Bacillati</taxon>
        <taxon>Actinomycetota</taxon>
        <taxon>Actinomycetes</taxon>
        <taxon>Propionibacteriales</taxon>
        <taxon>Propionibacteriaceae</taxon>
        <taxon>Propionibacteriaceae incertae sedis</taxon>
        <taxon>Candidatus Avipropionibacterium</taxon>
    </lineage>
</organism>
<evidence type="ECO:0000313" key="1">
    <source>
        <dbReference type="EMBL" id="HIT75033.1"/>
    </source>
</evidence>
<gene>
    <name evidence="1" type="ORF">IAA98_05560</name>
</gene>
<name>A0A9D1KN78_9ACTN</name>
<evidence type="ECO:0008006" key="3">
    <source>
        <dbReference type="Google" id="ProtNLM"/>
    </source>
</evidence>
<comment type="caution">
    <text evidence="1">The sequence shown here is derived from an EMBL/GenBank/DDBJ whole genome shotgun (WGS) entry which is preliminary data.</text>
</comment>
<dbReference type="EMBL" id="DVLP01000168">
    <property type="protein sequence ID" value="HIT75033.1"/>
    <property type="molecule type" value="Genomic_DNA"/>
</dbReference>
<sequence length="434" mass="46551">MSSEVTAPPLELGWDRREITPTWPTALAGFASRAAIGPAEEVVSPLHLRTVALRQGDDVVVMMVADMLWWGPDNMAQVQAEASQRYGLAPEQLVLQGTHTHSAPQPSQWFSSGLGIADPRWVDLLHQQAIAAIGAALEDLVEVRVDLAQGRYHLGVERRFARSAGKERAAELSELLSVITFRDTDGAPVATLFHHACHPTLHHGNAVSADFPGAAMGSLEENGSPIALYLQGCCGNVNPDRYEGTKFHSGDSTEILAMGTQLATAVRDLQPSAEPIHVDLSTDHSAIDLPTEPAPDQATLESIAAGDSLMTSSWAQLLLERPERRHGAPMVLTRVWFGDGLQLLGLSAEVTSPYANSVTAELGERALTLGYCNGMLCYVVSAMQQVDGGYEANDAPYWFGLPGPFTADLEPQLTGALLELGHRPAPSRAAVAHR</sequence>
<accession>A0A9D1KN78</accession>
<protein>
    <recommendedName>
        <fullName evidence="3">Neutral/alkaline non-lysosomal ceramidase N-terminal domain-containing protein</fullName>
    </recommendedName>
</protein>
<reference evidence="1" key="2">
    <citation type="journal article" date="2021" name="PeerJ">
        <title>Extensive microbial diversity within the chicken gut microbiome revealed by metagenomics and culture.</title>
        <authorList>
            <person name="Gilroy R."/>
            <person name="Ravi A."/>
            <person name="Getino M."/>
            <person name="Pursley I."/>
            <person name="Horton D.L."/>
            <person name="Alikhan N.F."/>
            <person name="Baker D."/>
            <person name="Gharbi K."/>
            <person name="Hall N."/>
            <person name="Watson M."/>
            <person name="Adriaenssens E.M."/>
            <person name="Foster-Nyarko E."/>
            <person name="Jarju S."/>
            <person name="Secka A."/>
            <person name="Antonio M."/>
            <person name="Oren A."/>
            <person name="Chaudhuri R.R."/>
            <person name="La Ragione R."/>
            <person name="Hildebrand F."/>
            <person name="Pallen M.J."/>
        </authorList>
    </citation>
    <scope>NUCLEOTIDE SEQUENCE</scope>
    <source>
        <strain evidence="1">ChiGjej1B1-24693</strain>
    </source>
</reference>
<dbReference type="Proteomes" id="UP000886842">
    <property type="component" value="Unassembled WGS sequence"/>
</dbReference>